<keyword evidence="1" id="KW-1133">Transmembrane helix</keyword>
<gene>
    <name evidence="3" type="ORF">METZ01_LOCUS196425</name>
</gene>
<dbReference type="EMBL" id="UINC01041801">
    <property type="protein sequence ID" value="SVB43571.1"/>
    <property type="molecule type" value="Genomic_DNA"/>
</dbReference>
<dbReference type="SUPFAM" id="SSF53850">
    <property type="entry name" value="Periplasmic binding protein-like II"/>
    <property type="match status" value="1"/>
</dbReference>
<proteinExistence type="predicted"/>
<organism evidence="3">
    <name type="scientific">marine metagenome</name>
    <dbReference type="NCBI Taxonomy" id="408172"/>
    <lineage>
        <taxon>unclassified sequences</taxon>
        <taxon>metagenomes</taxon>
        <taxon>ecological metagenomes</taxon>
    </lineage>
</organism>
<protein>
    <recommendedName>
        <fullName evidence="2">PBP domain-containing protein</fullName>
    </recommendedName>
</protein>
<evidence type="ECO:0000259" key="2">
    <source>
        <dbReference type="Pfam" id="PF12849"/>
    </source>
</evidence>
<dbReference type="PANTHER" id="PTHR37945:SF1">
    <property type="entry name" value="EXTRACELLULAR TUNGSTATE BINDING PROTEIN"/>
    <property type="match status" value="1"/>
</dbReference>
<dbReference type="PANTHER" id="PTHR37945">
    <property type="entry name" value="EXTRACELLULAR TUNGSTATE BINDING PROTEIN"/>
    <property type="match status" value="1"/>
</dbReference>
<feature type="domain" description="PBP" evidence="2">
    <location>
        <begin position="37"/>
        <end position="262"/>
    </location>
</feature>
<accession>A0A382E0S3</accession>
<dbReference type="Pfam" id="PF12849">
    <property type="entry name" value="PBP_like_2"/>
    <property type="match status" value="1"/>
</dbReference>
<evidence type="ECO:0000256" key="1">
    <source>
        <dbReference type="SAM" id="Phobius"/>
    </source>
</evidence>
<reference evidence="3" key="1">
    <citation type="submission" date="2018-05" db="EMBL/GenBank/DDBJ databases">
        <authorList>
            <person name="Lanie J.A."/>
            <person name="Ng W.-L."/>
            <person name="Kazmierczak K.M."/>
            <person name="Andrzejewski T.M."/>
            <person name="Davidsen T.M."/>
            <person name="Wayne K.J."/>
            <person name="Tettelin H."/>
            <person name="Glass J.I."/>
            <person name="Rusch D."/>
            <person name="Podicherti R."/>
            <person name="Tsui H.-C.T."/>
            <person name="Winkler M.E."/>
        </authorList>
    </citation>
    <scope>NUCLEOTIDE SEQUENCE</scope>
</reference>
<dbReference type="Gene3D" id="3.40.190.10">
    <property type="entry name" value="Periplasmic binding protein-like II"/>
    <property type="match status" value="2"/>
</dbReference>
<dbReference type="InterPro" id="IPR052738">
    <property type="entry name" value="ABC-Tungstate_binding"/>
</dbReference>
<dbReference type="AlphaFoldDB" id="A0A382E0S3"/>
<keyword evidence="1" id="KW-0472">Membrane</keyword>
<name>A0A382E0S3_9ZZZZ</name>
<evidence type="ECO:0000313" key="3">
    <source>
        <dbReference type="EMBL" id="SVB43571.1"/>
    </source>
</evidence>
<feature type="transmembrane region" description="Helical" evidence="1">
    <location>
        <begin position="12"/>
        <end position="33"/>
    </location>
</feature>
<sequence>MNFLGLTFLIRLVMVWFWTVYLTFAIGLGTVTADEGLLLLQSTTSTVNSGLLDAILPRFTEQTGINVRVVASGTGQALRNAQNGDADLVLVHAKRDEEKFVAEGYGLARFDLMYNDFVVVGPPDDPAGVRQTQSATQALSKIAAAGVYFVSRGDESGTHKKEIHLWELTDRDLSEVIRRPWYLESGAGMGATLNIAINKQAYTLSDRGTWIRFGNKGDFEILFEGGEELFNPYGLILVNPKKHPHVNVVDGQTLIDWLVGEEGQRQINSYRINGNQLFFANAK</sequence>
<keyword evidence="1" id="KW-0812">Transmembrane</keyword>
<dbReference type="InterPro" id="IPR024370">
    <property type="entry name" value="PBP_domain"/>
</dbReference>